<dbReference type="GO" id="GO:0003700">
    <property type="term" value="F:DNA-binding transcription factor activity"/>
    <property type="evidence" value="ECO:0007669"/>
    <property type="project" value="InterPro"/>
</dbReference>
<accession>A0A2T0TD67</accession>
<dbReference type="SMART" id="SM00422">
    <property type="entry name" value="HTH_MERR"/>
    <property type="match status" value="1"/>
</dbReference>
<evidence type="ECO:0000256" key="2">
    <source>
        <dbReference type="ARBA" id="ARBA00023125"/>
    </source>
</evidence>
<dbReference type="GO" id="GO:0003677">
    <property type="term" value="F:DNA binding"/>
    <property type="evidence" value="ECO:0007669"/>
    <property type="project" value="UniProtKB-KW"/>
</dbReference>
<organism evidence="5 6">
    <name type="scientific">Umezawaea tangerina</name>
    <dbReference type="NCBI Taxonomy" id="84725"/>
    <lineage>
        <taxon>Bacteria</taxon>
        <taxon>Bacillati</taxon>
        <taxon>Actinomycetota</taxon>
        <taxon>Actinomycetes</taxon>
        <taxon>Pseudonocardiales</taxon>
        <taxon>Pseudonocardiaceae</taxon>
        <taxon>Umezawaea</taxon>
    </lineage>
</organism>
<dbReference type="PANTHER" id="PTHR30204:SF94">
    <property type="entry name" value="HEAVY METAL-DEPENDENT TRANSCRIPTIONAL REGULATOR HI_0293-RELATED"/>
    <property type="match status" value="1"/>
</dbReference>
<evidence type="ECO:0000313" key="5">
    <source>
        <dbReference type="EMBL" id="PRY43612.1"/>
    </source>
</evidence>
<dbReference type="PANTHER" id="PTHR30204">
    <property type="entry name" value="REDOX-CYCLING DRUG-SENSING TRANSCRIPTIONAL ACTIVATOR SOXR"/>
    <property type="match status" value="1"/>
</dbReference>
<dbReference type="PRINTS" id="PR00040">
    <property type="entry name" value="HTHMERR"/>
</dbReference>
<sequence length="142" mass="15641">MRIGELAELAGTTTRALRYYEAQGLLPARRGANGHREYDQSDLRLVSEIRSLTGIGFALEETRPFLDCLRTGHPTGDSCPASVAVYRRKLAELDELIGRMSAVRERLRDQLALAELPFTTPVCPTSAGSDLDHGDNAEDPDR</sequence>
<evidence type="ECO:0000313" key="6">
    <source>
        <dbReference type="Proteomes" id="UP000239494"/>
    </source>
</evidence>
<dbReference type="InterPro" id="IPR047057">
    <property type="entry name" value="MerR_fam"/>
</dbReference>
<dbReference type="PROSITE" id="PS50937">
    <property type="entry name" value="HTH_MERR_2"/>
    <property type="match status" value="1"/>
</dbReference>
<dbReference type="AlphaFoldDB" id="A0A2T0TD67"/>
<dbReference type="InterPro" id="IPR000551">
    <property type="entry name" value="MerR-type_HTH_dom"/>
</dbReference>
<dbReference type="SUPFAM" id="SSF46955">
    <property type="entry name" value="Putative DNA-binding domain"/>
    <property type="match status" value="1"/>
</dbReference>
<keyword evidence="2 5" id="KW-0238">DNA-binding</keyword>
<evidence type="ECO:0000256" key="3">
    <source>
        <dbReference type="ARBA" id="ARBA00023163"/>
    </source>
</evidence>
<gene>
    <name evidence="5" type="ORF">CLV43_103359</name>
</gene>
<keyword evidence="3" id="KW-0804">Transcription</keyword>
<reference evidence="5 6" key="1">
    <citation type="submission" date="2018-03" db="EMBL/GenBank/DDBJ databases">
        <title>Genomic Encyclopedia of Archaeal and Bacterial Type Strains, Phase II (KMG-II): from individual species to whole genera.</title>
        <authorList>
            <person name="Goeker M."/>
        </authorList>
    </citation>
    <scope>NUCLEOTIDE SEQUENCE [LARGE SCALE GENOMIC DNA]</scope>
    <source>
        <strain evidence="5 6">DSM 44720</strain>
    </source>
</reference>
<dbReference type="RefSeq" id="WP_106187165.1">
    <property type="nucleotide sequence ID" value="NZ_PVTF01000003.1"/>
</dbReference>
<dbReference type="OrthoDB" id="4567915at2"/>
<dbReference type="Gene3D" id="1.10.1660.10">
    <property type="match status" value="1"/>
</dbReference>
<feature type="domain" description="HTH merR-type" evidence="4">
    <location>
        <begin position="1"/>
        <end position="68"/>
    </location>
</feature>
<dbReference type="Proteomes" id="UP000239494">
    <property type="component" value="Unassembled WGS sequence"/>
</dbReference>
<proteinExistence type="predicted"/>
<name>A0A2T0TD67_9PSEU</name>
<keyword evidence="1" id="KW-0805">Transcription regulation</keyword>
<dbReference type="Pfam" id="PF13411">
    <property type="entry name" value="MerR_1"/>
    <property type="match status" value="1"/>
</dbReference>
<keyword evidence="6" id="KW-1185">Reference proteome</keyword>
<evidence type="ECO:0000256" key="1">
    <source>
        <dbReference type="ARBA" id="ARBA00023015"/>
    </source>
</evidence>
<comment type="caution">
    <text evidence="5">The sequence shown here is derived from an EMBL/GenBank/DDBJ whole genome shotgun (WGS) entry which is preliminary data.</text>
</comment>
<dbReference type="CDD" id="cd01282">
    <property type="entry name" value="HTH_MerR-like_sg3"/>
    <property type="match status" value="1"/>
</dbReference>
<dbReference type="InterPro" id="IPR009061">
    <property type="entry name" value="DNA-bd_dom_put_sf"/>
</dbReference>
<evidence type="ECO:0000259" key="4">
    <source>
        <dbReference type="PROSITE" id="PS50937"/>
    </source>
</evidence>
<protein>
    <submittedName>
        <fullName evidence="5">DNA-binding transcriptional MerR regulator</fullName>
    </submittedName>
</protein>
<dbReference type="EMBL" id="PVTF01000003">
    <property type="protein sequence ID" value="PRY43612.1"/>
    <property type="molecule type" value="Genomic_DNA"/>
</dbReference>